<evidence type="ECO:0000256" key="1">
    <source>
        <dbReference type="SAM" id="MobiDB-lite"/>
    </source>
</evidence>
<name>A0A154PMA2_DUFNO</name>
<organism evidence="2 3">
    <name type="scientific">Dufourea novaeangliae</name>
    <name type="common">Sweat bee</name>
    <dbReference type="NCBI Taxonomy" id="178035"/>
    <lineage>
        <taxon>Eukaryota</taxon>
        <taxon>Metazoa</taxon>
        <taxon>Ecdysozoa</taxon>
        <taxon>Arthropoda</taxon>
        <taxon>Hexapoda</taxon>
        <taxon>Insecta</taxon>
        <taxon>Pterygota</taxon>
        <taxon>Neoptera</taxon>
        <taxon>Endopterygota</taxon>
        <taxon>Hymenoptera</taxon>
        <taxon>Apocrita</taxon>
        <taxon>Aculeata</taxon>
        <taxon>Apoidea</taxon>
        <taxon>Anthophila</taxon>
        <taxon>Halictidae</taxon>
        <taxon>Rophitinae</taxon>
        <taxon>Dufourea</taxon>
    </lineage>
</organism>
<dbReference type="Proteomes" id="UP000076502">
    <property type="component" value="Unassembled WGS sequence"/>
</dbReference>
<evidence type="ECO:0000313" key="3">
    <source>
        <dbReference type="Proteomes" id="UP000076502"/>
    </source>
</evidence>
<feature type="compositionally biased region" description="Basic residues" evidence="1">
    <location>
        <begin position="46"/>
        <end position="67"/>
    </location>
</feature>
<evidence type="ECO:0000313" key="2">
    <source>
        <dbReference type="EMBL" id="KZC12350.1"/>
    </source>
</evidence>
<feature type="compositionally biased region" description="Polar residues" evidence="1">
    <location>
        <begin position="149"/>
        <end position="161"/>
    </location>
</feature>
<protein>
    <recommendedName>
        <fullName evidence="4">BED-type domain-containing protein</fullName>
    </recommendedName>
</protein>
<feature type="region of interest" description="Disordered" evidence="1">
    <location>
        <begin position="46"/>
        <end position="97"/>
    </location>
</feature>
<accession>A0A154PMA2</accession>
<dbReference type="STRING" id="178035.A0A154PMA2"/>
<reference evidence="2 3" key="1">
    <citation type="submission" date="2015-07" db="EMBL/GenBank/DDBJ databases">
        <title>The genome of Dufourea novaeangliae.</title>
        <authorList>
            <person name="Pan H."/>
            <person name="Kapheim K."/>
        </authorList>
    </citation>
    <scope>NUCLEOTIDE SEQUENCE [LARGE SCALE GENOMIC DNA]</scope>
    <source>
        <strain evidence="2">0120121106</strain>
        <tissue evidence="2">Whole body</tissue>
    </source>
</reference>
<dbReference type="EMBL" id="KQ434946">
    <property type="protein sequence ID" value="KZC12350.1"/>
    <property type="molecule type" value="Genomic_DNA"/>
</dbReference>
<evidence type="ECO:0008006" key="4">
    <source>
        <dbReference type="Google" id="ProtNLM"/>
    </source>
</evidence>
<sequence>MRVLQDGHSDSLQGVMVLDGPCIVFYLSVSKKGLWPEESFLDYRGTTRKRKETKTNKRTPTTRRKRGERPDKKVAVASGTNASVEPSEEREWNKERERMKEPSVATWCPVCDKRVSDKGGDTCTLLAHIRKSHPKRSGQYLPQEEEQVSRTTSTQGTTKSSVRAGINLKKSEPQKVYATRVDTWKSHNEQKLCPRCEKEAVPTLHARGDKLTTSHIGALCLLG</sequence>
<dbReference type="AlphaFoldDB" id="A0A154PMA2"/>
<feature type="compositionally biased region" description="Basic and acidic residues" evidence="1">
    <location>
        <begin position="87"/>
        <end position="97"/>
    </location>
</feature>
<feature type="region of interest" description="Disordered" evidence="1">
    <location>
        <begin position="133"/>
        <end position="163"/>
    </location>
</feature>
<proteinExistence type="predicted"/>
<gene>
    <name evidence="2" type="ORF">WN55_04201</name>
</gene>
<keyword evidence="3" id="KW-1185">Reference proteome</keyword>